<dbReference type="RefSeq" id="WP_155176484.1">
    <property type="nucleotide sequence ID" value="NZ_BAAAFL010000021.1"/>
</dbReference>
<gene>
    <name evidence="2" type="ORF">E1163_27325</name>
</gene>
<proteinExistence type="predicted"/>
<protein>
    <submittedName>
        <fullName evidence="2">DUF1801 domain-containing protein</fullName>
    </submittedName>
</protein>
<evidence type="ECO:0000313" key="2">
    <source>
        <dbReference type="EMBL" id="MTI28701.1"/>
    </source>
</evidence>
<dbReference type="SUPFAM" id="SSF159888">
    <property type="entry name" value="YdhG-like"/>
    <property type="match status" value="1"/>
</dbReference>
<name>A0ABW9RXT2_9BACT</name>
<feature type="domain" description="YdhG-like" evidence="1">
    <location>
        <begin position="25"/>
        <end position="123"/>
    </location>
</feature>
<dbReference type="InterPro" id="IPR014922">
    <property type="entry name" value="YdhG-like"/>
</dbReference>
<dbReference type="Proteomes" id="UP000798808">
    <property type="component" value="Unassembled WGS sequence"/>
</dbReference>
<reference evidence="2 3" key="1">
    <citation type="submission" date="2019-02" db="EMBL/GenBank/DDBJ databases">
        <authorList>
            <person name="Goldberg S.R."/>
            <person name="Haltli B.A."/>
            <person name="Correa H."/>
            <person name="Russell K.G."/>
        </authorList>
    </citation>
    <scope>NUCLEOTIDE SEQUENCE [LARGE SCALE GENOMIC DNA]</scope>
    <source>
        <strain evidence="2 3">JCM 16186</strain>
    </source>
</reference>
<sequence length="138" mass="16239">MSKIQKVDFRNIDDFLDYLPENELAIVERLRTLVLETIPEVKEKLAYNVPFYYRHYRLLYLWPAAVPWGGLRSGVSLGFCYGSQIDDGGYLNKAEKKQTASKNFKSADEIDTFMLRDLIYQSVEIDNELFRQKRTKTR</sequence>
<accession>A0ABW9RXT2</accession>
<comment type="caution">
    <text evidence="2">The sequence shown here is derived from an EMBL/GenBank/DDBJ whole genome shotgun (WGS) entry which is preliminary data.</text>
</comment>
<evidence type="ECO:0000259" key="1">
    <source>
        <dbReference type="Pfam" id="PF08818"/>
    </source>
</evidence>
<dbReference type="Pfam" id="PF08818">
    <property type="entry name" value="DUF1801"/>
    <property type="match status" value="1"/>
</dbReference>
<evidence type="ECO:0000313" key="3">
    <source>
        <dbReference type="Proteomes" id="UP000798808"/>
    </source>
</evidence>
<dbReference type="Gene3D" id="3.90.1150.200">
    <property type="match status" value="1"/>
</dbReference>
<keyword evidence="3" id="KW-1185">Reference proteome</keyword>
<dbReference type="EMBL" id="SMLW01000670">
    <property type="protein sequence ID" value="MTI28701.1"/>
    <property type="molecule type" value="Genomic_DNA"/>
</dbReference>
<organism evidence="2 3">
    <name type="scientific">Fulvivirga kasyanovii</name>
    <dbReference type="NCBI Taxonomy" id="396812"/>
    <lineage>
        <taxon>Bacteria</taxon>
        <taxon>Pseudomonadati</taxon>
        <taxon>Bacteroidota</taxon>
        <taxon>Cytophagia</taxon>
        <taxon>Cytophagales</taxon>
        <taxon>Fulvivirgaceae</taxon>
        <taxon>Fulvivirga</taxon>
    </lineage>
</organism>